<keyword evidence="3" id="KW-1185">Reference proteome</keyword>
<dbReference type="Proteomes" id="UP000005289">
    <property type="component" value="Chromosome"/>
</dbReference>
<evidence type="ECO:0000313" key="3">
    <source>
        <dbReference type="Proteomes" id="UP000005289"/>
    </source>
</evidence>
<protein>
    <submittedName>
        <fullName evidence="2">Transposase</fullName>
    </submittedName>
</protein>
<dbReference type="GO" id="GO:0004803">
    <property type="term" value="F:transposase activity"/>
    <property type="evidence" value="ECO:0007669"/>
    <property type="project" value="InterPro"/>
</dbReference>
<dbReference type="HOGENOM" id="CLU_053827_0_0_6"/>
<evidence type="ECO:0000313" key="2">
    <source>
        <dbReference type="EMBL" id="AHE97284.1"/>
    </source>
</evidence>
<dbReference type="Gene3D" id="3.30.70.1290">
    <property type="entry name" value="Transposase IS200-like"/>
    <property type="match status" value="1"/>
</dbReference>
<accession>W0DF77</accession>
<dbReference type="STRING" id="713585.THITH_02245"/>
<dbReference type="AlphaFoldDB" id="W0DF77"/>
<feature type="domain" description="Transposase IS200-like" evidence="1">
    <location>
        <begin position="13"/>
        <end position="189"/>
    </location>
</feature>
<dbReference type="InterPro" id="IPR036515">
    <property type="entry name" value="Transposase_17_sf"/>
</dbReference>
<dbReference type="KEGG" id="tti:THITH_02245"/>
<dbReference type="InterPro" id="IPR002686">
    <property type="entry name" value="Transposase_17"/>
</dbReference>
<organism evidence="2 3">
    <name type="scientific">Thioalkalivibrio paradoxus ARh 1</name>
    <dbReference type="NCBI Taxonomy" id="713585"/>
    <lineage>
        <taxon>Bacteria</taxon>
        <taxon>Pseudomonadati</taxon>
        <taxon>Pseudomonadota</taxon>
        <taxon>Gammaproteobacteria</taxon>
        <taxon>Chromatiales</taxon>
        <taxon>Ectothiorhodospiraceae</taxon>
        <taxon>Thioalkalivibrio</taxon>
    </lineage>
</organism>
<reference evidence="2 3" key="1">
    <citation type="submission" date="2013-12" db="EMBL/GenBank/DDBJ databases">
        <authorList>
            <consortium name="DOE Joint Genome Institute"/>
            <person name="Muyzer G."/>
            <person name="Huntemann M."/>
            <person name="Han J."/>
            <person name="Chen A."/>
            <person name="Kyrpides N."/>
            <person name="Mavromatis K."/>
            <person name="Markowitz V."/>
            <person name="Palaniappan K."/>
            <person name="Ivanova N."/>
            <person name="Schaumberg A."/>
            <person name="Pati A."/>
            <person name="Liolios K."/>
            <person name="Nordberg H.P."/>
            <person name="Cantor M.N."/>
            <person name="Hua S.X."/>
            <person name="Woyke T."/>
        </authorList>
    </citation>
    <scope>NUCLEOTIDE SEQUENCE [LARGE SCALE GENOMIC DNA]</scope>
    <source>
        <strain evidence="2 3">ARh 1</strain>
    </source>
</reference>
<dbReference type="OrthoDB" id="9814067at2"/>
<sequence>MPYPRSALVSLDATPWYHVISRCVRRAFLCGEDRATGRNFEHRRGWIVARMEQLAGVFAVDVAAYAVMSNHFHQVVRVDAERAQAWSNDEVLRRWTKLYTGPELVQQYLRDGGAGMVEAQLEAVQGWAATYRARLGDLSWYMRVLNESISRMANAEDGVTGRFWEGRFKSHALLDEAAVLTAMAYVDLNPIRARLATVPEDSAFTSIAERLHKAGAAEDESTPLAAEVVGGDDAIPETDDTPLEVAVETAGNGTPRPGDVPPSGTVEPRSMHPLEAHLNALPRAPLMPFDATGRMAAAIPFAFDDYLELVDSTGRVIREDKRGYIPGETPRILERLNIDPEQFIATAARMLDLFSTAIGTPEHLTAHCVARNVAFLRGMGAARALFERKAA</sequence>
<dbReference type="PANTHER" id="PTHR34322:SF2">
    <property type="entry name" value="TRANSPOSASE IS200-LIKE DOMAIN-CONTAINING PROTEIN"/>
    <property type="match status" value="1"/>
</dbReference>
<dbReference type="SMART" id="SM01321">
    <property type="entry name" value="Y1_Tnp"/>
    <property type="match status" value="1"/>
</dbReference>
<proteinExistence type="predicted"/>
<evidence type="ECO:0000259" key="1">
    <source>
        <dbReference type="SMART" id="SM01321"/>
    </source>
</evidence>
<dbReference type="PANTHER" id="PTHR34322">
    <property type="entry name" value="TRANSPOSASE, Y1_TNP DOMAIN-CONTAINING"/>
    <property type="match status" value="1"/>
</dbReference>
<dbReference type="EMBL" id="CP007029">
    <property type="protein sequence ID" value="AHE97284.1"/>
    <property type="molecule type" value="Genomic_DNA"/>
</dbReference>
<dbReference type="GO" id="GO:0003677">
    <property type="term" value="F:DNA binding"/>
    <property type="evidence" value="ECO:0007669"/>
    <property type="project" value="InterPro"/>
</dbReference>
<gene>
    <name evidence="2" type="ORF">THITH_02245</name>
</gene>
<dbReference type="SUPFAM" id="SSF143422">
    <property type="entry name" value="Transposase IS200-like"/>
    <property type="match status" value="1"/>
</dbReference>
<name>W0DF77_9GAMM</name>
<dbReference type="RefSeq" id="WP_006746148.1">
    <property type="nucleotide sequence ID" value="NZ_CP007029.1"/>
</dbReference>
<dbReference type="GO" id="GO:0006313">
    <property type="term" value="P:DNA transposition"/>
    <property type="evidence" value="ECO:0007669"/>
    <property type="project" value="InterPro"/>
</dbReference>